<sequence length="517" mass="59778">MYKMLIVDDEEIVVNGLKRFVNWEALGYEVVTSCTSVDEAEIILKENNIDVVLTDINMPIKSGFDLLQILCTSFPSVKSIILSGYEDFAYAKKALKFGCFDYLTKPVNFSELTEMFEKLKKVLDSKKNSETTNMDYINIKQNILLNNILCGSIKPTALENFNNIKLINEPYFIIRLNINYNINQYNDFVSIQNIIYCNLNEILKRFSNFYYIVENIKDLSVIVYPKSKHLNLSNELFELCKNVLDSTFTKVNIGISNIDNDINNISCLYENSGIALLQSINKNEISVLNFNDLKGLKDEFLPLSSYEKQEFTKYLSSLNTDGFIAYSKYLLNKTSTNLILGNNELYSLAIELTVITCNYISNFSFEKKFEFQIEDFTKNLLKNRTKNSIIDFSLNTLYRLSNKLNDIIASCSNNIIDSAILFINQNYWKDISLNSLSDVLYIHPIYLSRLFKEKTGQNYIKYLTDVRIEKAKALLKDRNLKIYSITELVGYESPKYFSKVFKETVGLTPKEYRDSLN</sequence>
<keyword evidence="10" id="KW-1185">Reference proteome</keyword>
<dbReference type="Pfam" id="PF12833">
    <property type="entry name" value="HTH_18"/>
    <property type="match status" value="1"/>
</dbReference>
<evidence type="ECO:0000259" key="7">
    <source>
        <dbReference type="PROSITE" id="PS01124"/>
    </source>
</evidence>
<dbReference type="GO" id="GO:0000160">
    <property type="term" value="P:phosphorelay signal transduction system"/>
    <property type="evidence" value="ECO:0007669"/>
    <property type="project" value="InterPro"/>
</dbReference>
<dbReference type="InterPro" id="IPR018062">
    <property type="entry name" value="HTH_AraC-typ_CS"/>
</dbReference>
<evidence type="ECO:0000256" key="2">
    <source>
        <dbReference type="ARBA" id="ARBA00023015"/>
    </source>
</evidence>
<dbReference type="InterPro" id="IPR011006">
    <property type="entry name" value="CheY-like_superfamily"/>
</dbReference>
<keyword evidence="6" id="KW-0597">Phosphoprotein</keyword>
<evidence type="ECO:0000313" key="10">
    <source>
        <dbReference type="Proteomes" id="UP000306888"/>
    </source>
</evidence>
<dbReference type="Proteomes" id="UP000306888">
    <property type="component" value="Unassembled WGS sequence"/>
</dbReference>
<dbReference type="CDD" id="cd17536">
    <property type="entry name" value="REC_YesN-like"/>
    <property type="match status" value="1"/>
</dbReference>
<organism evidence="9 10">
    <name type="scientific">Clostridium sartagoforme</name>
    <dbReference type="NCBI Taxonomy" id="84031"/>
    <lineage>
        <taxon>Bacteria</taxon>
        <taxon>Bacillati</taxon>
        <taxon>Bacillota</taxon>
        <taxon>Clostridia</taxon>
        <taxon>Eubacteriales</taxon>
        <taxon>Clostridiaceae</taxon>
        <taxon>Clostridium</taxon>
    </lineage>
</organism>
<proteinExistence type="predicted"/>
<dbReference type="EMBL" id="SRYR01000001">
    <property type="protein sequence ID" value="TGY44266.1"/>
    <property type="molecule type" value="Genomic_DNA"/>
</dbReference>
<comment type="function">
    <text evidence="5">May play the central regulatory role in sporulation. It may be an element of the effector pathway responsible for the activation of sporulation genes in response to nutritional stress. Spo0A may act in concert with spo0H (a sigma factor) to control the expression of some genes that are critical to the sporulation process.</text>
</comment>
<dbReference type="Gene3D" id="1.10.10.60">
    <property type="entry name" value="Homeodomain-like"/>
    <property type="match status" value="2"/>
</dbReference>
<keyword evidence="2" id="KW-0805">Transcription regulation</keyword>
<dbReference type="InterPro" id="IPR009057">
    <property type="entry name" value="Homeodomain-like_sf"/>
</dbReference>
<dbReference type="SUPFAM" id="SSF52172">
    <property type="entry name" value="CheY-like"/>
    <property type="match status" value="1"/>
</dbReference>
<dbReference type="InterPro" id="IPR018060">
    <property type="entry name" value="HTH_AraC"/>
</dbReference>
<dbReference type="SMART" id="SM00448">
    <property type="entry name" value="REC"/>
    <property type="match status" value="1"/>
</dbReference>
<evidence type="ECO:0000259" key="8">
    <source>
        <dbReference type="PROSITE" id="PS50110"/>
    </source>
</evidence>
<keyword evidence="3" id="KW-0238">DNA-binding</keyword>
<accession>A0A4S2DPC9</accession>
<evidence type="ECO:0000313" key="9">
    <source>
        <dbReference type="EMBL" id="TGY44266.1"/>
    </source>
</evidence>
<dbReference type="InterPro" id="IPR001789">
    <property type="entry name" value="Sig_transdc_resp-reg_receiver"/>
</dbReference>
<dbReference type="GO" id="GO:0043565">
    <property type="term" value="F:sequence-specific DNA binding"/>
    <property type="evidence" value="ECO:0007669"/>
    <property type="project" value="InterPro"/>
</dbReference>
<evidence type="ECO:0000256" key="5">
    <source>
        <dbReference type="ARBA" id="ARBA00024867"/>
    </source>
</evidence>
<dbReference type="PROSITE" id="PS00041">
    <property type="entry name" value="HTH_ARAC_FAMILY_1"/>
    <property type="match status" value="1"/>
</dbReference>
<keyword evidence="4" id="KW-0804">Transcription</keyword>
<name>A0A4S2DPC9_9CLOT</name>
<dbReference type="PANTHER" id="PTHR43280:SF2">
    <property type="entry name" value="HTH-TYPE TRANSCRIPTIONAL REGULATOR EXSA"/>
    <property type="match status" value="1"/>
</dbReference>
<evidence type="ECO:0000256" key="1">
    <source>
        <dbReference type="ARBA" id="ARBA00018672"/>
    </source>
</evidence>
<dbReference type="PRINTS" id="PR00032">
    <property type="entry name" value="HTHARAC"/>
</dbReference>
<feature type="domain" description="Response regulatory" evidence="8">
    <location>
        <begin position="3"/>
        <end position="120"/>
    </location>
</feature>
<dbReference type="GO" id="GO:0003700">
    <property type="term" value="F:DNA-binding transcription factor activity"/>
    <property type="evidence" value="ECO:0007669"/>
    <property type="project" value="InterPro"/>
</dbReference>
<dbReference type="PROSITE" id="PS50110">
    <property type="entry name" value="RESPONSE_REGULATORY"/>
    <property type="match status" value="1"/>
</dbReference>
<protein>
    <recommendedName>
        <fullName evidence="1">Stage 0 sporulation protein A homolog</fullName>
    </recommendedName>
</protein>
<dbReference type="AlphaFoldDB" id="A0A4S2DPC9"/>
<dbReference type="SUPFAM" id="SSF46689">
    <property type="entry name" value="Homeodomain-like"/>
    <property type="match status" value="2"/>
</dbReference>
<dbReference type="InterPro" id="IPR020449">
    <property type="entry name" value="Tscrpt_reg_AraC-type_HTH"/>
</dbReference>
<dbReference type="SMART" id="SM00342">
    <property type="entry name" value="HTH_ARAC"/>
    <property type="match status" value="1"/>
</dbReference>
<comment type="caution">
    <text evidence="9">The sequence shown here is derived from an EMBL/GenBank/DDBJ whole genome shotgun (WGS) entry which is preliminary data.</text>
</comment>
<dbReference type="PANTHER" id="PTHR43280">
    <property type="entry name" value="ARAC-FAMILY TRANSCRIPTIONAL REGULATOR"/>
    <property type="match status" value="1"/>
</dbReference>
<reference evidence="9 10" key="1">
    <citation type="submission" date="2019-04" db="EMBL/GenBank/DDBJ databases">
        <title>Microbes associate with the intestines of laboratory mice.</title>
        <authorList>
            <person name="Navarre W."/>
            <person name="Wong E."/>
            <person name="Huang K."/>
            <person name="Tropini C."/>
            <person name="Ng K."/>
            <person name="Yu B."/>
        </authorList>
    </citation>
    <scope>NUCLEOTIDE SEQUENCE [LARGE SCALE GENOMIC DNA]</scope>
    <source>
        <strain evidence="9 10">NM50_B9-20</strain>
    </source>
</reference>
<feature type="domain" description="HTH araC/xylS-type" evidence="7">
    <location>
        <begin position="417"/>
        <end position="515"/>
    </location>
</feature>
<evidence type="ECO:0000256" key="4">
    <source>
        <dbReference type="ARBA" id="ARBA00023163"/>
    </source>
</evidence>
<dbReference type="Pfam" id="PF00072">
    <property type="entry name" value="Response_reg"/>
    <property type="match status" value="1"/>
</dbReference>
<dbReference type="RefSeq" id="WP_136005342.1">
    <property type="nucleotide sequence ID" value="NZ_SRYR01000001.1"/>
</dbReference>
<evidence type="ECO:0000256" key="6">
    <source>
        <dbReference type="PROSITE-ProRule" id="PRU00169"/>
    </source>
</evidence>
<dbReference type="PROSITE" id="PS01124">
    <property type="entry name" value="HTH_ARAC_FAMILY_2"/>
    <property type="match status" value="1"/>
</dbReference>
<dbReference type="Gene3D" id="3.40.50.2300">
    <property type="match status" value="1"/>
</dbReference>
<dbReference type="OrthoDB" id="384217at2"/>
<gene>
    <name evidence="9" type="ORF">E5347_05510</name>
</gene>
<feature type="modified residue" description="4-aspartylphosphate" evidence="6">
    <location>
        <position position="55"/>
    </location>
</feature>
<evidence type="ECO:0000256" key="3">
    <source>
        <dbReference type="ARBA" id="ARBA00023125"/>
    </source>
</evidence>